<dbReference type="Proteomes" id="UP000063308">
    <property type="component" value="Chromosome"/>
</dbReference>
<protein>
    <submittedName>
        <fullName evidence="1">Uncharacterized protein</fullName>
    </submittedName>
</protein>
<reference evidence="1 2" key="1">
    <citation type="submission" date="2014-11" db="EMBL/GenBank/DDBJ databases">
        <title>Symbiosis island explosion on the genome of extra-slow-growing strains of soybean bradyrhizobia with massive insertion sequences.</title>
        <authorList>
            <person name="Iida T."/>
            <person name="Minamisawa K."/>
        </authorList>
    </citation>
    <scope>NUCLEOTIDE SEQUENCE [LARGE SCALE GENOMIC DNA]</scope>
    <source>
        <strain evidence="1 2">NK6</strain>
    </source>
</reference>
<organism evidence="1 2">
    <name type="scientific">Bradyrhizobium diazoefficiens</name>
    <dbReference type="NCBI Taxonomy" id="1355477"/>
    <lineage>
        <taxon>Bacteria</taxon>
        <taxon>Pseudomonadati</taxon>
        <taxon>Pseudomonadota</taxon>
        <taxon>Alphaproteobacteria</taxon>
        <taxon>Hyphomicrobiales</taxon>
        <taxon>Nitrobacteraceae</taxon>
        <taxon>Bradyrhizobium</taxon>
    </lineage>
</organism>
<proteinExistence type="predicted"/>
<evidence type="ECO:0000313" key="2">
    <source>
        <dbReference type="Proteomes" id="UP000063308"/>
    </source>
</evidence>
<accession>A0A0E3VW30</accession>
<sequence length="60" mass="6738">MQGTALGLTVREQLRHVWIWAVHPLHTSVEGRLVNWKRTVTENGLCGLLPFFGPSSQAQL</sequence>
<gene>
    <name evidence="1" type="ORF">NK6_7044</name>
</gene>
<name>A0A0E3VW30_9BRAD</name>
<dbReference type="EMBL" id="AP014685">
    <property type="protein sequence ID" value="BAR60195.1"/>
    <property type="molecule type" value="Genomic_DNA"/>
</dbReference>
<evidence type="ECO:0000313" key="1">
    <source>
        <dbReference type="EMBL" id="BAR60195.1"/>
    </source>
</evidence>
<dbReference type="AlphaFoldDB" id="A0A0E3VW30"/>